<dbReference type="EC" id="2.1.1.244" evidence="5"/>
<sequence length="260" mass="29253">MEVEGNNRPINKDQADDISYDLAAKYWSSIPATVDGMLGGFGYISNTDIQGSLKFLRELFKMRDPPGRRQALDCGAGIGRVSKNLLIQNFEKVDLVEQNPVFLEHAKNYIGPCHKVGEFYNFGLQDFIPETAKYDVIWSQWVLGHLTDEHFIQFFKRCMQVHLFILCLIINGLKPSGVIVVKENLSSEDVEIDPVDSSVTRPHALLRHLFQQAGLNCFKEVKQSSLPSGLYEVRMFALRPSSGTSPGEPRLKDETITSTS</sequence>
<evidence type="ECO:0000256" key="4">
    <source>
        <dbReference type="ARBA" id="ARBA00022691"/>
    </source>
</evidence>
<feature type="binding site" evidence="11">
    <location>
        <begin position="124"/>
        <end position="125"/>
    </location>
    <ligand>
        <name>S-adenosyl-L-methionine</name>
        <dbReference type="ChEBI" id="CHEBI:59789"/>
    </ligand>
</feature>
<accession>A0A7R9JS67</accession>
<dbReference type="GO" id="GO:0071885">
    <property type="term" value="F:N-terminal protein N-methyltransferase activity"/>
    <property type="evidence" value="ECO:0007669"/>
    <property type="project" value="UniProtKB-EC"/>
</dbReference>
<keyword evidence="4 11" id="KW-0949">S-adenosyl-L-methionine</keyword>
<dbReference type="SUPFAM" id="SSF53335">
    <property type="entry name" value="S-adenosyl-L-methionine-dependent methyltransferases"/>
    <property type="match status" value="1"/>
</dbReference>
<feature type="binding site" evidence="11">
    <location>
        <position position="140"/>
    </location>
    <ligand>
        <name>S-adenosyl-L-methionine</name>
        <dbReference type="ChEBI" id="CHEBI:59789"/>
    </ligand>
</feature>
<evidence type="ECO:0000256" key="9">
    <source>
        <dbReference type="ARBA" id="ARBA00047885"/>
    </source>
</evidence>
<comment type="catalytic activity">
    <reaction evidence="9">
        <text>N-terminal L-prolyl-L-prolyl-L-lysyl-[protein] + 2 S-adenosyl-L-methionine = N-terminal N,N-dimethyl-L-prolyl-L-prolyl-L-lysyl-[protein] + 2 S-adenosyl-L-homocysteine + 2 H(+)</text>
        <dbReference type="Rhea" id="RHEA:54736"/>
        <dbReference type="Rhea" id="RHEA-COMP:13787"/>
        <dbReference type="Rhea" id="RHEA-COMP:13974"/>
        <dbReference type="ChEBI" id="CHEBI:15378"/>
        <dbReference type="ChEBI" id="CHEBI:57856"/>
        <dbReference type="ChEBI" id="CHEBI:59789"/>
        <dbReference type="ChEBI" id="CHEBI:138059"/>
        <dbReference type="ChEBI" id="CHEBI:138318"/>
        <dbReference type="EC" id="2.1.1.244"/>
    </reaction>
</comment>
<evidence type="ECO:0000256" key="10">
    <source>
        <dbReference type="ARBA" id="ARBA00048167"/>
    </source>
</evidence>
<evidence type="ECO:0000256" key="7">
    <source>
        <dbReference type="ARBA" id="ARBA00043129"/>
    </source>
</evidence>
<protein>
    <recommendedName>
        <fullName evidence="6">Alpha N-terminal protein methyltransferase 1</fullName>
        <ecNumber evidence="5">2.1.1.244</ecNumber>
    </recommendedName>
    <alternativeName>
        <fullName evidence="7">X-Pro-Lys N-terminal protein methyltransferase 1</fullName>
    </alternativeName>
</protein>
<evidence type="ECO:0000256" key="11">
    <source>
        <dbReference type="PIRSR" id="PIRSR016958-1"/>
    </source>
</evidence>
<feature type="binding site" evidence="11">
    <location>
        <position position="80"/>
    </location>
    <ligand>
        <name>S-adenosyl-L-methionine</name>
        <dbReference type="ChEBI" id="CHEBI:59789"/>
    </ligand>
</feature>
<dbReference type="EMBL" id="OE839711">
    <property type="protein sequence ID" value="CAD7588320.1"/>
    <property type="molecule type" value="Genomic_DNA"/>
</dbReference>
<dbReference type="FunFam" id="3.40.50.150:FF:000025">
    <property type="entry name" value="N-terminal Xaa-Pro-Lys N-methyltransferase 1"/>
    <property type="match status" value="1"/>
</dbReference>
<evidence type="ECO:0000256" key="12">
    <source>
        <dbReference type="SAM" id="MobiDB-lite"/>
    </source>
</evidence>
<evidence type="ECO:0000256" key="1">
    <source>
        <dbReference type="ARBA" id="ARBA00009059"/>
    </source>
</evidence>
<dbReference type="AlphaFoldDB" id="A0A7R9JS67"/>
<dbReference type="GO" id="GO:0032259">
    <property type="term" value="P:methylation"/>
    <property type="evidence" value="ECO:0007669"/>
    <property type="project" value="UniProtKB-KW"/>
</dbReference>
<comment type="catalytic activity">
    <reaction evidence="10">
        <text>N-terminal L-alanyl-L-prolyl-L-lysyl-[protein] + 3 S-adenosyl-L-methionine = N-terminal N,N,N-trimethyl-L-alanyl-L-prolyl-L-lysyl-[protein] + 3 S-adenosyl-L-homocysteine + 3 H(+)</text>
        <dbReference type="Rhea" id="RHEA:54712"/>
        <dbReference type="Rhea" id="RHEA-COMP:13785"/>
        <dbReference type="Rhea" id="RHEA-COMP:13971"/>
        <dbReference type="ChEBI" id="CHEBI:15378"/>
        <dbReference type="ChEBI" id="CHEBI:57856"/>
        <dbReference type="ChEBI" id="CHEBI:59789"/>
        <dbReference type="ChEBI" id="CHEBI:138057"/>
        <dbReference type="ChEBI" id="CHEBI:138315"/>
        <dbReference type="EC" id="2.1.1.244"/>
    </reaction>
</comment>
<reference evidence="13" key="1">
    <citation type="submission" date="2020-11" db="EMBL/GenBank/DDBJ databases">
        <authorList>
            <person name="Tran Van P."/>
        </authorList>
    </citation>
    <scope>NUCLEOTIDE SEQUENCE</scope>
</reference>
<dbReference type="PANTHER" id="PTHR12753">
    <property type="entry name" value="AD-003 - RELATED"/>
    <property type="match status" value="1"/>
</dbReference>
<proteinExistence type="inferred from homology"/>
<dbReference type="GO" id="GO:0005737">
    <property type="term" value="C:cytoplasm"/>
    <property type="evidence" value="ECO:0007669"/>
    <property type="project" value="TreeGrafter"/>
</dbReference>
<evidence type="ECO:0000256" key="6">
    <source>
        <dbReference type="ARBA" id="ARBA00039449"/>
    </source>
</evidence>
<dbReference type="PANTHER" id="PTHR12753:SF0">
    <property type="entry name" value="ALPHA N-TERMINAL PROTEIN METHYLTRANSFERASE 1"/>
    <property type="match status" value="1"/>
</dbReference>
<dbReference type="Pfam" id="PF05891">
    <property type="entry name" value="Methyltransf_PK"/>
    <property type="match status" value="1"/>
</dbReference>
<feature type="region of interest" description="Disordered" evidence="12">
    <location>
        <begin position="241"/>
        <end position="260"/>
    </location>
</feature>
<dbReference type="InterPro" id="IPR029063">
    <property type="entry name" value="SAM-dependent_MTases_sf"/>
</dbReference>
<dbReference type="Gene3D" id="3.40.50.150">
    <property type="entry name" value="Vaccinia Virus protein VP39"/>
    <property type="match status" value="1"/>
</dbReference>
<comment type="similarity">
    <text evidence="1">Belongs to the methyltransferase superfamily. NTM1 family.</text>
</comment>
<dbReference type="InterPro" id="IPR008576">
    <property type="entry name" value="MeTrfase_NTM1"/>
</dbReference>
<evidence type="ECO:0000256" key="5">
    <source>
        <dbReference type="ARBA" id="ARBA00039112"/>
    </source>
</evidence>
<organism evidence="13">
    <name type="scientific">Timema genevievae</name>
    <name type="common">Walking stick</name>
    <dbReference type="NCBI Taxonomy" id="629358"/>
    <lineage>
        <taxon>Eukaryota</taxon>
        <taxon>Metazoa</taxon>
        <taxon>Ecdysozoa</taxon>
        <taxon>Arthropoda</taxon>
        <taxon>Hexapoda</taxon>
        <taxon>Insecta</taxon>
        <taxon>Pterygota</taxon>
        <taxon>Neoptera</taxon>
        <taxon>Polyneoptera</taxon>
        <taxon>Phasmatodea</taxon>
        <taxon>Timematodea</taxon>
        <taxon>Timematoidea</taxon>
        <taxon>Timematidae</taxon>
        <taxon>Timema</taxon>
    </lineage>
</organism>
<evidence type="ECO:0000313" key="13">
    <source>
        <dbReference type="EMBL" id="CAD7588320.1"/>
    </source>
</evidence>
<dbReference type="CDD" id="cd02440">
    <property type="entry name" value="AdoMet_MTases"/>
    <property type="match status" value="1"/>
</dbReference>
<feature type="binding site" evidence="11">
    <location>
        <position position="75"/>
    </location>
    <ligand>
        <name>S-adenosyl-L-methionine</name>
        <dbReference type="ChEBI" id="CHEBI:59789"/>
    </ligand>
</feature>
<keyword evidence="2" id="KW-0489">Methyltransferase</keyword>
<evidence type="ECO:0000256" key="2">
    <source>
        <dbReference type="ARBA" id="ARBA00022603"/>
    </source>
</evidence>
<dbReference type="PIRSF" id="PIRSF016958">
    <property type="entry name" value="DUF858_MeTrfase_lik"/>
    <property type="match status" value="1"/>
</dbReference>
<evidence type="ECO:0000256" key="8">
    <source>
        <dbReference type="ARBA" id="ARBA00047306"/>
    </source>
</evidence>
<evidence type="ECO:0000256" key="3">
    <source>
        <dbReference type="ARBA" id="ARBA00022679"/>
    </source>
</evidence>
<name>A0A7R9JS67_TIMGE</name>
<feature type="compositionally biased region" description="Basic and acidic residues" evidence="12">
    <location>
        <begin position="249"/>
        <end position="260"/>
    </location>
</feature>
<gene>
    <name evidence="13" type="ORF">TGEB3V08_LOCUS2397</name>
</gene>
<comment type="catalytic activity">
    <reaction evidence="8">
        <text>N-terminal L-seryl-L-prolyl-L-lysyl-[protein] + 3 S-adenosyl-L-methionine = N-terminal N,N,N-trimethyl-L-seryl-L-prolyl-L-lysyl-[protein] + 3 S-adenosyl-L-homocysteine + 3 H(+)</text>
        <dbReference type="Rhea" id="RHEA:54724"/>
        <dbReference type="Rhea" id="RHEA-COMP:13789"/>
        <dbReference type="Rhea" id="RHEA-COMP:13973"/>
        <dbReference type="ChEBI" id="CHEBI:15378"/>
        <dbReference type="ChEBI" id="CHEBI:57856"/>
        <dbReference type="ChEBI" id="CHEBI:59789"/>
        <dbReference type="ChEBI" id="CHEBI:138061"/>
        <dbReference type="ChEBI" id="CHEBI:138317"/>
        <dbReference type="EC" id="2.1.1.244"/>
    </reaction>
</comment>
<keyword evidence="3" id="KW-0808">Transferase</keyword>